<keyword evidence="3" id="KW-0862">Zinc</keyword>
<evidence type="ECO:0000259" key="5">
    <source>
        <dbReference type="PROSITE" id="PS50089"/>
    </source>
</evidence>
<dbReference type="InterPro" id="IPR013320">
    <property type="entry name" value="ConA-like_dom_sf"/>
</dbReference>
<keyword evidence="1" id="KW-0479">Metal-binding</keyword>
<dbReference type="PROSITE" id="PS50119">
    <property type="entry name" value="ZF_BBOX"/>
    <property type="match status" value="1"/>
</dbReference>
<dbReference type="Gene3D" id="3.30.40.10">
    <property type="entry name" value="Zinc/RING finger domain, C3HC4 (zinc finger)"/>
    <property type="match status" value="1"/>
</dbReference>
<evidence type="ECO:0000313" key="7">
    <source>
        <dbReference type="EMBL" id="KAJ8310767.1"/>
    </source>
</evidence>
<dbReference type="Gene3D" id="2.60.120.920">
    <property type="match status" value="1"/>
</dbReference>
<dbReference type="SUPFAM" id="SSF57850">
    <property type="entry name" value="RING/U-box"/>
    <property type="match status" value="1"/>
</dbReference>
<dbReference type="PANTHER" id="PTHR25462">
    <property type="entry name" value="BONUS, ISOFORM C-RELATED"/>
    <property type="match status" value="1"/>
</dbReference>
<dbReference type="CDD" id="cd19757">
    <property type="entry name" value="Bbox1"/>
    <property type="match status" value="1"/>
</dbReference>
<evidence type="ECO:0000256" key="2">
    <source>
        <dbReference type="ARBA" id="ARBA00022771"/>
    </source>
</evidence>
<dbReference type="InterPro" id="IPR047153">
    <property type="entry name" value="TRIM45/56/19-like"/>
</dbReference>
<gene>
    <name evidence="7" type="ORF">KUTeg_012632</name>
</gene>
<evidence type="ECO:0000259" key="6">
    <source>
        <dbReference type="PROSITE" id="PS50119"/>
    </source>
</evidence>
<dbReference type="Proteomes" id="UP001217089">
    <property type="component" value="Unassembled WGS sequence"/>
</dbReference>
<dbReference type="SUPFAM" id="SSF57845">
    <property type="entry name" value="B-box zinc-binding domain"/>
    <property type="match status" value="1"/>
</dbReference>
<dbReference type="SMART" id="SM00336">
    <property type="entry name" value="BBOX"/>
    <property type="match status" value="2"/>
</dbReference>
<dbReference type="EMBL" id="JARBDR010000640">
    <property type="protein sequence ID" value="KAJ8310767.1"/>
    <property type="molecule type" value="Genomic_DNA"/>
</dbReference>
<dbReference type="InterPro" id="IPR013083">
    <property type="entry name" value="Znf_RING/FYVE/PHD"/>
</dbReference>
<evidence type="ECO:0000256" key="3">
    <source>
        <dbReference type="ARBA" id="ARBA00022833"/>
    </source>
</evidence>
<keyword evidence="2 4" id="KW-0863">Zinc-finger</keyword>
<accession>A0ABQ9F4F1</accession>
<proteinExistence type="predicted"/>
<dbReference type="Pfam" id="PF00643">
    <property type="entry name" value="zf-B_box"/>
    <property type="match status" value="1"/>
</dbReference>
<dbReference type="Gene3D" id="3.30.160.60">
    <property type="entry name" value="Classic Zinc Finger"/>
    <property type="match status" value="1"/>
</dbReference>
<feature type="domain" description="B box-type" evidence="6">
    <location>
        <begin position="89"/>
        <end position="136"/>
    </location>
</feature>
<dbReference type="InterPro" id="IPR017907">
    <property type="entry name" value="Znf_RING_CS"/>
</dbReference>
<feature type="domain" description="RING-type" evidence="5">
    <location>
        <begin position="14"/>
        <end position="57"/>
    </location>
</feature>
<name>A0ABQ9F4F1_TEGGR</name>
<dbReference type="SMART" id="SM00184">
    <property type="entry name" value="RING"/>
    <property type="match status" value="1"/>
</dbReference>
<sequence>MLPAKELSKEFLICSECREEFDQENNIPRILFCLHTFCEKCLNQLVVRNSIVCPSCKTKSNLSPGGVHCLPEDVSRRNMVEFAKVKERTSEILCRDCPDDNQASGFCRDCHIYMCIECTDTHRRSVASKSHTVLSIGEIKHFGADFFQRKLKCKTPGHEGQPLEFFCSKPKCKIPICTKCIVPDHDESKGHVVQNLVEYHAGKLSKLQECLKVMDESIKVSNMSVQHFKQELVNMDISEYETEKEIDKCFSDCFKVLENRRLEMKEQFSSICQTKKKELHCHVSKVEHFLEDMINAREFLQNLLKHTDPTEFVNLYRTFSNRQKSLSNEDIDLNRDFKMPTFDPLNMGDEYFGIVSKLGTIDKAEAVSGVERCRKDSHHSAEADDHYKNQLGREKMEMAKNTDKDGLMSRPFLATRSKSLDTFNLHSLQRNKATRNVVLPALSPRKIQLAKSLTQLGSALRMSNKNTNDKMFRSPVFNFDQQSVHQYRKVINGTILTNEIGGKKSHAAKINLKNFRGVVGNRSFKYPGKFYYEVIVNYTLIGELDSTNMVFEIGICRQNEIDTGYCVYNHQHGWSFSLQHCQDHHSLCQWSRHNGQCFSHVQLSSVDTHSEVKLHYGFLLDTENSKWTIINCITQKCLYKFKGIDCTKPLWPVFGCHWPSKVVVKMKLITGHDIALLPSCIRS</sequence>
<dbReference type="PROSITE" id="PS00518">
    <property type="entry name" value="ZF_RING_1"/>
    <property type="match status" value="1"/>
</dbReference>
<evidence type="ECO:0000256" key="4">
    <source>
        <dbReference type="PROSITE-ProRule" id="PRU00024"/>
    </source>
</evidence>
<dbReference type="InterPro" id="IPR000315">
    <property type="entry name" value="Znf_B-box"/>
</dbReference>
<comment type="caution">
    <text evidence="7">The sequence shown here is derived from an EMBL/GenBank/DDBJ whole genome shotgun (WGS) entry which is preliminary data.</text>
</comment>
<reference evidence="7 8" key="1">
    <citation type="submission" date="2022-12" db="EMBL/GenBank/DDBJ databases">
        <title>Chromosome-level genome of Tegillarca granosa.</title>
        <authorList>
            <person name="Kim J."/>
        </authorList>
    </citation>
    <scope>NUCLEOTIDE SEQUENCE [LARGE SCALE GENOMIC DNA]</scope>
    <source>
        <strain evidence="7">Teg-2019</strain>
        <tissue evidence="7">Adductor muscle</tissue>
    </source>
</reference>
<organism evidence="7 8">
    <name type="scientific">Tegillarca granosa</name>
    <name type="common">Malaysian cockle</name>
    <name type="synonym">Anadara granosa</name>
    <dbReference type="NCBI Taxonomy" id="220873"/>
    <lineage>
        <taxon>Eukaryota</taxon>
        <taxon>Metazoa</taxon>
        <taxon>Spiralia</taxon>
        <taxon>Lophotrochozoa</taxon>
        <taxon>Mollusca</taxon>
        <taxon>Bivalvia</taxon>
        <taxon>Autobranchia</taxon>
        <taxon>Pteriomorphia</taxon>
        <taxon>Arcoida</taxon>
        <taxon>Arcoidea</taxon>
        <taxon>Arcidae</taxon>
        <taxon>Tegillarca</taxon>
    </lineage>
</organism>
<dbReference type="PANTHER" id="PTHR25462:SF296">
    <property type="entry name" value="MEIOTIC P26, ISOFORM F"/>
    <property type="match status" value="1"/>
</dbReference>
<dbReference type="InterPro" id="IPR001841">
    <property type="entry name" value="Znf_RING"/>
</dbReference>
<evidence type="ECO:0008006" key="9">
    <source>
        <dbReference type="Google" id="ProtNLM"/>
    </source>
</evidence>
<protein>
    <recommendedName>
        <fullName evidence="9">Tripartite motif-containing protein 45</fullName>
    </recommendedName>
</protein>
<dbReference type="SUPFAM" id="SSF49899">
    <property type="entry name" value="Concanavalin A-like lectins/glucanases"/>
    <property type="match status" value="1"/>
</dbReference>
<dbReference type="InterPro" id="IPR043136">
    <property type="entry name" value="B30.2/SPRY_sf"/>
</dbReference>
<keyword evidence="8" id="KW-1185">Reference proteome</keyword>
<evidence type="ECO:0000313" key="8">
    <source>
        <dbReference type="Proteomes" id="UP001217089"/>
    </source>
</evidence>
<evidence type="ECO:0000256" key="1">
    <source>
        <dbReference type="ARBA" id="ARBA00022723"/>
    </source>
</evidence>
<dbReference type="Pfam" id="PF14634">
    <property type="entry name" value="zf-RING_5"/>
    <property type="match status" value="1"/>
</dbReference>
<dbReference type="PROSITE" id="PS50089">
    <property type="entry name" value="ZF_RING_2"/>
    <property type="match status" value="1"/>
</dbReference>